<dbReference type="PANTHER" id="PTHR45648:SF22">
    <property type="entry name" value="GDSL LIPASE_ACYLHYDROLASE FAMILY PROTEIN (AFU_ORTHOLOGUE AFUA_4G14700)"/>
    <property type="match status" value="1"/>
</dbReference>
<dbReference type="PANTHER" id="PTHR45648">
    <property type="entry name" value="GDSL LIPASE/ACYLHYDROLASE FAMILY PROTEIN (AFU_ORTHOLOGUE AFUA_4G14700)"/>
    <property type="match status" value="1"/>
</dbReference>
<dbReference type="Gene3D" id="3.40.50.1110">
    <property type="entry name" value="SGNH hydrolase"/>
    <property type="match status" value="1"/>
</dbReference>
<dbReference type="SUPFAM" id="SSF52266">
    <property type="entry name" value="SGNH hydrolase"/>
    <property type="match status" value="1"/>
</dbReference>
<organism evidence="3 4">
    <name type="scientific">Dendrothele bispora (strain CBS 962.96)</name>
    <dbReference type="NCBI Taxonomy" id="1314807"/>
    <lineage>
        <taxon>Eukaryota</taxon>
        <taxon>Fungi</taxon>
        <taxon>Dikarya</taxon>
        <taxon>Basidiomycota</taxon>
        <taxon>Agaricomycotina</taxon>
        <taxon>Agaricomycetes</taxon>
        <taxon>Agaricomycetidae</taxon>
        <taxon>Agaricales</taxon>
        <taxon>Agaricales incertae sedis</taxon>
        <taxon>Dendrothele</taxon>
    </lineage>
</organism>
<keyword evidence="4" id="KW-1185">Reference proteome</keyword>
<evidence type="ECO:0000313" key="4">
    <source>
        <dbReference type="Proteomes" id="UP000297245"/>
    </source>
</evidence>
<protein>
    <recommendedName>
        <fullName evidence="5">Carbohydrate esterase family 16 protein</fullName>
    </recommendedName>
</protein>
<gene>
    <name evidence="3" type="ORF">K435DRAFT_831354</name>
</gene>
<dbReference type="InterPro" id="IPR036514">
    <property type="entry name" value="SGNH_hydro_sf"/>
</dbReference>
<evidence type="ECO:0000313" key="3">
    <source>
        <dbReference type="EMBL" id="THU84267.1"/>
    </source>
</evidence>
<evidence type="ECO:0008006" key="5">
    <source>
        <dbReference type="Google" id="ProtNLM"/>
    </source>
</evidence>
<dbReference type="Pfam" id="PF00657">
    <property type="entry name" value="Lipase_GDSL"/>
    <property type="match status" value="1"/>
</dbReference>
<dbReference type="Proteomes" id="UP000297245">
    <property type="component" value="Unassembled WGS sequence"/>
</dbReference>
<feature type="chain" id="PRO_5020318818" description="Carbohydrate esterase family 16 protein" evidence="2">
    <location>
        <begin position="21"/>
        <end position="337"/>
    </location>
</feature>
<dbReference type="InterPro" id="IPR001087">
    <property type="entry name" value="GDSL"/>
</dbReference>
<feature type="signal peptide" evidence="2">
    <location>
        <begin position="1"/>
        <end position="20"/>
    </location>
</feature>
<evidence type="ECO:0000256" key="1">
    <source>
        <dbReference type="ARBA" id="ARBA00022801"/>
    </source>
</evidence>
<proteinExistence type="predicted"/>
<dbReference type="OrthoDB" id="1600564at2759"/>
<reference evidence="3 4" key="1">
    <citation type="journal article" date="2019" name="Nat. Ecol. Evol.">
        <title>Megaphylogeny resolves global patterns of mushroom evolution.</title>
        <authorList>
            <person name="Varga T."/>
            <person name="Krizsan K."/>
            <person name="Foldi C."/>
            <person name="Dima B."/>
            <person name="Sanchez-Garcia M."/>
            <person name="Sanchez-Ramirez S."/>
            <person name="Szollosi G.J."/>
            <person name="Szarkandi J.G."/>
            <person name="Papp V."/>
            <person name="Albert L."/>
            <person name="Andreopoulos W."/>
            <person name="Angelini C."/>
            <person name="Antonin V."/>
            <person name="Barry K.W."/>
            <person name="Bougher N.L."/>
            <person name="Buchanan P."/>
            <person name="Buyck B."/>
            <person name="Bense V."/>
            <person name="Catcheside P."/>
            <person name="Chovatia M."/>
            <person name="Cooper J."/>
            <person name="Damon W."/>
            <person name="Desjardin D."/>
            <person name="Finy P."/>
            <person name="Geml J."/>
            <person name="Haridas S."/>
            <person name="Hughes K."/>
            <person name="Justo A."/>
            <person name="Karasinski D."/>
            <person name="Kautmanova I."/>
            <person name="Kiss B."/>
            <person name="Kocsube S."/>
            <person name="Kotiranta H."/>
            <person name="LaButti K.M."/>
            <person name="Lechner B.E."/>
            <person name="Liimatainen K."/>
            <person name="Lipzen A."/>
            <person name="Lukacs Z."/>
            <person name="Mihaltcheva S."/>
            <person name="Morgado L.N."/>
            <person name="Niskanen T."/>
            <person name="Noordeloos M.E."/>
            <person name="Ohm R.A."/>
            <person name="Ortiz-Santana B."/>
            <person name="Ovrebo C."/>
            <person name="Racz N."/>
            <person name="Riley R."/>
            <person name="Savchenko A."/>
            <person name="Shiryaev A."/>
            <person name="Soop K."/>
            <person name="Spirin V."/>
            <person name="Szebenyi C."/>
            <person name="Tomsovsky M."/>
            <person name="Tulloss R.E."/>
            <person name="Uehling J."/>
            <person name="Grigoriev I.V."/>
            <person name="Vagvolgyi C."/>
            <person name="Papp T."/>
            <person name="Martin F.M."/>
            <person name="Miettinen O."/>
            <person name="Hibbett D.S."/>
            <person name="Nagy L.G."/>
        </authorList>
    </citation>
    <scope>NUCLEOTIDE SEQUENCE [LARGE SCALE GENOMIC DNA]</scope>
    <source>
        <strain evidence="3 4">CBS 962.96</strain>
    </source>
</reference>
<accession>A0A4S8L6K4</accession>
<keyword evidence="1" id="KW-0378">Hydrolase</keyword>
<keyword evidence="2" id="KW-0732">Signal</keyword>
<dbReference type="EMBL" id="ML179610">
    <property type="protein sequence ID" value="THU84267.1"/>
    <property type="molecule type" value="Genomic_DNA"/>
</dbReference>
<dbReference type="GO" id="GO:0016788">
    <property type="term" value="F:hydrolase activity, acting on ester bonds"/>
    <property type="evidence" value="ECO:0007669"/>
    <property type="project" value="InterPro"/>
</dbReference>
<dbReference type="InterPro" id="IPR051058">
    <property type="entry name" value="GDSL_Est/Lipase"/>
</dbReference>
<sequence>MPWYTLCILLLAIGLSDVGGKEIKHVVLFGDSFTDQSRSHSISNGTFPGKDYQEVFPPADTAADGGVQWPWYLGLYGNYTIWNYAVGGAVCNNNLTPLFDVPDVLNGQPDWFIQDHITSNGTSHQKLHLDPDEFVVVLWIGTNDVGINSFVTDDQKANTSLVDLAECQMDTLKRMRSLGARRFILNSLIPLQLTRLYSNRSDLVIHWPEEHDGPVWHKRMFNLVNSLNGLLRSGVQSLNEQWASRSGGYVEYFDSYAFFEEVYRHPDVYFNGSVPANVTGWCHQCPDPLDFHFCGIGDCTEAERDSYMWWDELHPSEQTGRNVAMELFKKIKGVSRF</sequence>
<name>A0A4S8L6K4_DENBC</name>
<dbReference type="AlphaFoldDB" id="A0A4S8L6K4"/>
<evidence type="ECO:0000256" key="2">
    <source>
        <dbReference type="SAM" id="SignalP"/>
    </source>
</evidence>